<reference evidence="1" key="1">
    <citation type="submission" date="2016-04" db="EMBL/GenBank/DDBJ databases">
        <authorList>
            <person name="Evans L.H."/>
            <person name="Alamgir A."/>
            <person name="Owens N."/>
            <person name="Weber N.D."/>
            <person name="Virtaneva K."/>
            <person name="Barbian K."/>
            <person name="Babar A."/>
            <person name="Rosenke K."/>
        </authorList>
    </citation>
    <scope>NUCLEOTIDE SEQUENCE</scope>
    <source>
        <strain evidence="1">92-2</strain>
    </source>
</reference>
<organism evidence="1">
    <name type="scientific">uncultured Desulfovibrio sp</name>
    <dbReference type="NCBI Taxonomy" id="167968"/>
    <lineage>
        <taxon>Bacteria</taxon>
        <taxon>Pseudomonadati</taxon>
        <taxon>Thermodesulfobacteriota</taxon>
        <taxon>Desulfovibrionia</taxon>
        <taxon>Desulfovibrionales</taxon>
        <taxon>Desulfovibrionaceae</taxon>
        <taxon>Desulfovibrio</taxon>
        <taxon>environmental samples</taxon>
    </lineage>
</organism>
<evidence type="ECO:0000313" key="1">
    <source>
        <dbReference type="EMBL" id="SBV90914.1"/>
    </source>
</evidence>
<gene>
    <name evidence="1" type="ORF">KM92DES2_10061</name>
</gene>
<dbReference type="AlphaFoldDB" id="A0A212IUQ5"/>
<proteinExistence type="predicted"/>
<accession>A0A212IUQ5</accession>
<name>A0A212IUQ5_9BACT</name>
<protein>
    <submittedName>
        <fullName evidence="1">Uncharacterized protein</fullName>
    </submittedName>
</protein>
<sequence>MLRIYLDYLKYHGSIMGLYSHGANEWTANQWIDLFEVLHENRSVRTAGLAEIAAIVKEQCESTGPWTYRGPWQSGPAGGETSFRPGQDSPLIGAGVPTEFTRIMRAGRCRQGRGPILVCIDGKQAIAAISAQAQKKELPVGNSFFHGRLQKILQICCEPCTTMPVRAG</sequence>
<dbReference type="EMBL" id="FLUP01000001">
    <property type="protein sequence ID" value="SBV90914.1"/>
    <property type="molecule type" value="Genomic_DNA"/>
</dbReference>